<dbReference type="AlphaFoldDB" id="A0A9P0EMU2"/>
<dbReference type="OrthoDB" id="5089581at2759"/>
<reference evidence="1 2" key="2">
    <citation type="submission" date="2021-10" db="EMBL/GenBank/DDBJ databases">
        <authorList>
            <person name="Piombo E."/>
        </authorList>
    </citation>
    <scope>NUCLEOTIDE SEQUENCE [LARGE SCALE GENOMIC DNA]</scope>
</reference>
<name>A0A9P0EMU2_9HYPO</name>
<organism evidence="1 2">
    <name type="scientific">Clonostachys solani</name>
    <dbReference type="NCBI Taxonomy" id="160281"/>
    <lineage>
        <taxon>Eukaryota</taxon>
        <taxon>Fungi</taxon>
        <taxon>Dikarya</taxon>
        <taxon>Ascomycota</taxon>
        <taxon>Pezizomycotina</taxon>
        <taxon>Sordariomycetes</taxon>
        <taxon>Hypocreomycetidae</taxon>
        <taxon>Hypocreales</taxon>
        <taxon>Bionectriaceae</taxon>
        <taxon>Clonostachys</taxon>
    </lineage>
</organism>
<protein>
    <recommendedName>
        <fullName evidence="3">F-box domain-containing protein</fullName>
    </recommendedName>
</protein>
<sequence>MDDGGARKRLAKETRRAAIEIADLFKVITVRAIRYPKDEEAQQRARLALGFYNDVAPFPQLVIDEISAKRLPFGYATKNYAALRPRYLPTEIYEAIIAHVLEFTYFVRQRTLVSLSASSKRLRYLAEPHLYRRPRGAHSIERQWRFMFSLYLEPQRGHLVQSLEFGWFPRPDNSKLLIDIVHACPNVRELQIQRGSRLSDVGLTTREDVNVLATIFAASPRVTHFWYSTFTEWLPEADRYGNEQQVIYELCAVDDRFAKFAAQLQDLALHGQVNWLVRALLHHTSPTLKSLTLGQDIDLGFRPQLLSSLSLRSPHLETLEIRCIIATGEDLIKACNKWTKSLRALHVYDIEFSNGCIGDIIKIMEVLENLHLGYACVPSLGDLEAIAQSPPQRFKSISVHDMNIPGPIDHTSADRIERAIASLMLSHSSTLTNVNFIPHMFKLGKRMIVSCKQMVNLEELYVAFSSDVTAADVDSLLESCPKLCSVPRQFHELSLQPEKWKEREVAEEREFNAEYEMLPPSLG</sequence>
<evidence type="ECO:0000313" key="1">
    <source>
        <dbReference type="EMBL" id="CAH0057006.1"/>
    </source>
</evidence>
<reference evidence="2" key="1">
    <citation type="submission" date="2019-06" db="EMBL/GenBank/DDBJ databases">
        <authorList>
            <person name="Broberg M."/>
        </authorList>
    </citation>
    <scope>NUCLEOTIDE SEQUENCE [LARGE SCALE GENOMIC DNA]</scope>
</reference>
<dbReference type="Gene3D" id="3.80.10.10">
    <property type="entry name" value="Ribonuclease Inhibitor"/>
    <property type="match status" value="1"/>
</dbReference>
<proteinExistence type="predicted"/>
<dbReference type="EMBL" id="CABFOC020000070">
    <property type="protein sequence ID" value="CAH0057006.1"/>
    <property type="molecule type" value="Genomic_DNA"/>
</dbReference>
<dbReference type="SUPFAM" id="SSF52047">
    <property type="entry name" value="RNI-like"/>
    <property type="match status" value="1"/>
</dbReference>
<accession>A0A9P0EMU2</accession>
<evidence type="ECO:0008006" key="3">
    <source>
        <dbReference type="Google" id="ProtNLM"/>
    </source>
</evidence>
<keyword evidence="2" id="KW-1185">Reference proteome</keyword>
<dbReference type="InterPro" id="IPR032675">
    <property type="entry name" value="LRR_dom_sf"/>
</dbReference>
<gene>
    <name evidence="1" type="ORF">CSOL1703_00018244</name>
</gene>
<comment type="caution">
    <text evidence="1">The sequence shown here is derived from an EMBL/GenBank/DDBJ whole genome shotgun (WGS) entry which is preliminary data.</text>
</comment>
<evidence type="ECO:0000313" key="2">
    <source>
        <dbReference type="Proteomes" id="UP000775872"/>
    </source>
</evidence>
<dbReference type="Proteomes" id="UP000775872">
    <property type="component" value="Unassembled WGS sequence"/>
</dbReference>